<feature type="transmembrane region" description="Helical" evidence="1">
    <location>
        <begin position="32"/>
        <end position="52"/>
    </location>
</feature>
<dbReference type="InterPro" id="IPR009267">
    <property type="entry name" value="NTP_transf_6"/>
</dbReference>
<dbReference type="EMBL" id="CP002987">
    <property type="protein sequence ID" value="AFA49868.1"/>
    <property type="molecule type" value="Genomic_DNA"/>
</dbReference>
<dbReference type="KEGG" id="awo:Awo_c31400"/>
<dbReference type="Pfam" id="PF06042">
    <property type="entry name" value="NTP_transf_6"/>
    <property type="match status" value="1"/>
</dbReference>
<proteinExistence type="predicted"/>
<gene>
    <name evidence="2" type="ordered locus">Awo_c31400</name>
</gene>
<evidence type="ECO:0000313" key="3">
    <source>
        <dbReference type="Proteomes" id="UP000007177"/>
    </source>
</evidence>
<keyword evidence="1" id="KW-1133">Transmembrane helix</keyword>
<dbReference type="PANTHER" id="PTHR39166">
    <property type="entry name" value="BLL1166 PROTEIN"/>
    <property type="match status" value="1"/>
</dbReference>
<dbReference type="HOGENOM" id="CLU_810438_0_0_9"/>
<dbReference type="eggNOG" id="COG3575">
    <property type="taxonomic scope" value="Bacteria"/>
</dbReference>
<dbReference type="Proteomes" id="UP000007177">
    <property type="component" value="Chromosome"/>
</dbReference>
<feature type="transmembrane region" description="Helical" evidence="1">
    <location>
        <begin position="72"/>
        <end position="94"/>
    </location>
</feature>
<name>H6LIX9_ACEWD</name>
<evidence type="ECO:0000256" key="1">
    <source>
        <dbReference type="SAM" id="Phobius"/>
    </source>
</evidence>
<dbReference type="AlphaFoldDB" id="H6LIX9"/>
<accession>H6LIX9</accession>
<sequence>MRERLQNYKHKCNVLKQIQSNKALFNRRLNNIQNFITVFVSAFITFIGFSGVDKIKEYIELVFVDRLVDINNIQMIYNILVFVLFLVVIFHLVFQFNSKQTDAEKAVSLLSSLINEIDDLLGNTRIQSNNNLVETIRYKYVTITQIIPSNTDREFLKAKKSLDRKVKDVKIIERQNLINLTNKEQEEYILKLIENNSVVNKILDVLKEQNEDLYLGGGVIRNIVWDELHNYTEMTPIEDVDVIYFDKLSCTKERDIAIENSLRSIIPNLKWSVKNQARMHTINNDEPYNSLQDAVLKWPETVSAILLRKGKDERYKFIAPFNFDDLFRLIVQPTPHFINKLG</sequence>
<dbReference type="OrthoDB" id="1901124at2"/>
<dbReference type="STRING" id="931626.Awo_c31400"/>
<reference evidence="3" key="1">
    <citation type="submission" date="2011-07" db="EMBL/GenBank/DDBJ databases">
        <title>Complete genome sequence of Acetobacterium woodii.</title>
        <authorList>
            <person name="Poehlein A."/>
            <person name="Schmidt S."/>
            <person name="Kaster A.-K."/>
            <person name="Goenrich M."/>
            <person name="Vollmers J."/>
            <person name="Thuermer A."/>
            <person name="Gottschalk G."/>
            <person name="Thauer R.K."/>
            <person name="Daniel R."/>
            <person name="Mueller V."/>
        </authorList>
    </citation>
    <scope>NUCLEOTIDE SEQUENCE [LARGE SCALE GENOMIC DNA]</scope>
    <source>
        <strain evidence="3">ATCC 29683 / DSM 1030 / JCM 2381 / KCTC 1655 / WB1</strain>
    </source>
</reference>
<protein>
    <submittedName>
        <fullName evidence="2">Uncharacterized protein</fullName>
    </submittedName>
</protein>
<keyword evidence="3" id="KW-1185">Reference proteome</keyword>
<organism evidence="2 3">
    <name type="scientific">Acetobacterium woodii (strain ATCC 29683 / DSM 1030 / JCM 2381 / KCTC 1655 / WB1)</name>
    <dbReference type="NCBI Taxonomy" id="931626"/>
    <lineage>
        <taxon>Bacteria</taxon>
        <taxon>Bacillati</taxon>
        <taxon>Bacillota</taxon>
        <taxon>Clostridia</taxon>
        <taxon>Eubacteriales</taxon>
        <taxon>Eubacteriaceae</taxon>
        <taxon>Acetobacterium</taxon>
    </lineage>
</organism>
<dbReference type="PANTHER" id="PTHR39166:SF1">
    <property type="entry name" value="BLL1166 PROTEIN"/>
    <property type="match status" value="1"/>
</dbReference>
<evidence type="ECO:0000313" key="2">
    <source>
        <dbReference type="EMBL" id="AFA49868.1"/>
    </source>
</evidence>
<reference evidence="2 3" key="2">
    <citation type="journal article" date="2012" name="PLoS ONE">
        <title>An ancient pathway combining carbon dioxide fixation with the generation and utilization of a sodium ion gradient for ATP synthesis.</title>
        <authorList>
            <person name="Poehlein A."/>
            <person name="Schmidt S."/>
            <person name="Kaster A.K."/>
            <person name="Goenrich M."/>
            <person name="Vollmers J."/>
            <person name="Thurmer A."/>
            <person name="Bertsch J."/>
            <person name="Schuchmann K."/>
            <person name="Voigt B."/>
            <person name="Hecker M."/>
            <person name="Daniel R."/>
            <person name="Thauer R.K."/>
            <person name="Gottschalk G."/>
            <person name="Muller V."/>
        </authorList>
    </citation>
    <scope>NUCLEOTIDE SEQUENCE [LARGE SCALE GENOMIC DNA]</scope>
    <source>
        <strain evidence="3">ATCC 29683 / DSM 1030 / JCM 2381 / KCTC 1655 / WB1</strain>
    </source>
</reference>
<dbReference type="RefSeq" id="WP_014357464.1">
    <property type="nucleotide sequence ID" value="NC_016894.1"/>
</dbReference>
<keyword evidence="1" id="KW-0812">Transmembrane</keyword>
<keyword evidence="1" id="KW-0472">Membrane</keyword>